<comment type="caution">
    <text evidence="2">The sequence shown here is derived from an EMBL/GenBank/DDBJ whole genome shotgun (WGS) entry which is preliminary data.</text>
</comment>
<dbReference type="Proteomes" id="UP001153076">
    <property type="component" value="Unassembled WGS sequence"/>
</dbReference>
<evidence type="ECO:0000313" key="2">
    <source>
        <dbReference type="EMBL" id="KAJ8429571.1"/>
    </source>
</evidence>
<organism evidence="2 3">
    <name type="scientific">Carnegiea gigantea</name>
    <dbReference type="NCBI Taxonomy" id="171969"/>
    <lineage>
        <taxon>Eukaryota</taxon>
        <taxon>Viridiplantae</taxon>
        <taxon>Streptophyta</taxon>
        <taxon>Embryophyta</taxon>
        <taxon>Tracheophyta</taxon>
        <taxon>Spermatophyta</taxon>
        <taxon>Magnoliopsida</taxon>
        <taxon>eudicotyledons</taxon>
        <taxon>Gunneridae</taxon>
        <taxon>Pentapetalae</taxon>
        <taxon>Caryophyllales</taxon>
        <taxon>Cactineae</taxon>
        <taxon>Cactaceae</taxon>
        <taxon>Cactoideae</taxon>
        <taxon>Echinocereeae</taxon>
        <taxon>Carnegiea</taxon>
    </lineage>
</organism>
<protein>
    <submittedName>
        <fullName evidence="2">Uncharacterized protein</fullName>
    </submittedName>
</protein>
<dbReference type="EMBL" id="JAKOGI010000883">
    <property type="protein sequence ID" value="KAJ8429571.1"/>
    <property type="molecule type" value="Genomic_DNA"/>
</dbReference>
<gene>
    <name evidence="2" type="ORF">Cgig2_023777</name>
</gene>
<evidence type="ECO:0000313" key="3">
    <source>
        <dbReference type="Proteomes" id="UP001153076"/>
    </source>
</evidence>
<keyword evidence="3" id="KW-1185">Reference proteome</keyword>
<name>A0A9Q1Q5X9_9CARY</name>
<dbReference type="AlphaFoldDB" id="A0A9Q1Q5X9"/>
<proteinExistence type="predicted"/>
<sequence length="449" mass="49209">MRRGGCHGLIWTALSPLPLAGWQADGGLLPARNKGVLVEKITYLLGDEALPLLFLSALGIGCHLLRSGIPSLEDPQPCLHLLCIKQKGNQMISIGTTNTLGKILKDQKACRGKKEIIRKKLQLREPIQRLPITGLALPPLRALHGLYYLSHKLGDGSRLITLLYIKLEVTGRPSLFSRGLPKGVPHMFILSGTFPQPGSWRMKRKSYFQCFTFDFFSMAVMKPDLLLKQYYPKSPISLGPLWTVYTRLNARAEQGGPLGRGSDCPDHPAGPSGLGSRGTPELVDAPSEDEFLNKLLEEKLEEASHEVELVLVEATSAPVLDEDGVEQGLPCVPSASSLKPNVGGRLGLRHSLNLKISPIINYGDLLRICHLHLWTEDAQGGEVLAAGPRGSARFKTRHRIGNLFGFPTLILLADVHHHPTIDKGQEARELQMAALHMETGQPFRNVPTG</sequence>
<accession>A0A9Q1Q5X9</accession>
<evidence type="ECO:0000256" key="1">
    <source>
        <dbReference type="SAM" id="MobiDB-lite"/>
    </source>
</evidence>
<reference evidence="2" key="1">
    <citation type="submission" date="2022-04" db="EMBL/GenBank/DDBJ databases">
        <title>Carnegiea gigantea Genome sequencing and assembly v2.</title>
        <authorList>
            <person name="Copetti D."/>
            <person name="Sanderson M.J."/>
            <person name="Burquez A."/>
            <person name="Wojciechowski M.F."/>
        </authorList>
    </citation>
    <scope>NUCLEOTIDE SEQUENCE</scope>
    <source>
        <strain evidence="2">SGP5-SGP5p</strain>
        <tissue evidence="2">Aerial part</tissue>
    </source>
</reference>
<feature type="region of interest" description="Disordered" evidence="1">
    <location>
        <begin position="256"/>
        <end position="283"/>
    </location>
</feature>